<dbReference type="InterPro" id="IPR004564">
    <property type="entry name" value="OM_lipoprot_carrier_LolA-like"/>
</dbReference>
<evidence type="ECO:0000256" key="1">
    <source>
        <dbReference type="ARBA" id="ARBA00011245"/>
    </source>
</evidence>
<dbReference type="CDD" id="cd16325">
    <property type="entry name" value="LolA"/>
    <property type="match status" value="1"/>
</dbReference>
<evidence type="ECO:0000313" key="5">
    <source>
        <dbReference type="EMBL" id="SEH66150.1"/>
    </source>
</evidence>
<gene>
    <name evidence="5" type="ORF">SAMN05660691_00716</name>
</gene>
<protein>
    <recommendedName>
        <fullName evidence="7">Outer membrane lipoprotein carrier protein LolA</fullName>
    </recommendedName>
</protein>
<dbReference type="InterPro" id="IPR029046">
    <property type="entry name" value="LolA/LolB/LppX"/>
</dbReference>
<evidence type="ECO:0000313" key="6">
    <source>
        <dbReference type="Proteomes" id="UP000199371"/>
    </source>
</evidence>
<keyword evidence="3" id="KW-0732">Signal</keyword>
<comment type="subunit">
    <text evidence="1">Monomer.</text>
</comment>
<evidence type="ECO:0000256" key="4">
    <source>
        <dbReference type="ARBA" id="ARBA00022927"/>
    </source>
</evidence>
<reference evidence="6" key="1">
    <citation type="submission" date="2016-10" db="EMBL/GenBank/DDBJ databases">
        <authorList>
            <person name="Varghese N."/>
            <person name="Submissions S."/>
        </authorList>
    </citation>
    <scope>NUCLEOTIDE SEQUENCE [LARGE SCALE GENOMIC DNA]</scope>
    <source>
        <strain evidence="6">DSM 17616</strain>
    </source>
</reference>
<keyword evidence="6" id="KW-1185">Reference proteome</keyword>
<dbReference type="EMBL" id="FNXF01000002">
    <property type="protein sequence ID" value="SEH66150.1"/>
    <property type="molecule type" value="Genomic_DNA"/>
</dbReference>
<dbReference type="STRING" id="173990.SAMN05660691_00716"/>
<dbReference type="RefSeq" id="WP_092790294.1">
    <property type="nucleotide sequence ID" value="NZ_FNXF01000002.1"/>
</dbReference>
<dbReference type="SUPFAM" id="SSF89392">
    <property type="entry name" value="Prokaryotic lipoproteins and lipoprotein localization factors"/>
    <property type="match status" value="1"/>
</dbReference>
<proteinExistence type="predicted"/>
<evidence type="ECO:0000256" key="3">
    <source>
        <dbReference type="ARBA" id="ARBA00022729"/>
    </source>
</evidence>
<evidence type="ECO:0008006" key="7">
    <source>
        <dbReference type="Google" id="ProtNLM"/>
    </source>
</evidence>
<dbReference type="OrthoDB" id="5768907at2"/>
<keyword evidence="2" id="KW-0813">Transport</keyword>
<name>A0A1H6JU57_9GAMM</name>
<dbReference type="Proteomes" id="UP000199371">
    <property type="component" value="Unassembled WGS sequence"/>
</dbReference>
<dbReference type="Gene3D" id="2.50.20.10">
    <property type="entry name" value="Lipoprotein localisation LolA/LolB/LppX"/>
    <property type="match status" value="1"/>
</dbReference>
<evidence type="ECO:0000256" key="2">
    <source>
        <dbReference type="ARBA" id="ARBA00022448"/>
    </source>
</evidence>
<sequence length="178" mass="19588">MNRFIALVLLLIVLLPPVVVADQAASLLRFAPLQGQLDFVQLKTVQGLPVPLRSSGYLQISADKLLWHTTAPVDSKLLISPAGVSQWQQQQYVAVAGSEFVGQLLLAVLQQQQDFILAHFQLETRQNNCLLLQPVQPPLSQLFSQIELCGQHTLEQLTLTELNGNHTDISLQPVPGTP</sequence>
<dbReference type="GO" id="GO:0015031">
    <property type="term" value="P:protein transport"/>
    <property type="evidence" value="ECO:0007669"/>
    <property type="project" value="UniProtKB-KW"/>
</dbReference>
<organism evidence="5 6">
    <name type="scientific">Rheinheimera pacifica</name>
    <dbReference type="NCBI Taxonomy" id="173990"/>
    <lineage>
        <taxon>Bacteria</taxon>
        <taxon>Pseudomonadati</taxon>
        <taxon>Pseudomonadota</taxon>
        <taxon>Gammaproteobacteria</taxon>
        <taxon>Chromatiales</taxon>
        <taxon>Chromatiaceae</taxon>
        <taxon>Rheinheimera</taxon>
    </lineage>
</organism>
<accession>A0A1H6JU57</accession>
<dbReference type="AlphaFoldDB" id="A0A1H6JU57"/>
<keyword evidence="4" id="KW-0653">Protein transport</keyword>